<dbReference type="OrthoDB" id="408683at2759"/>
<feature type="region of interest" description="Disordered" evidence="3">
    <location>
        <begin position="199"/>
        <end position="238"/>
    </location>
</feature>
<keyword evidence="2" id="KW-0819">tRNA processing</keyword>
<dbReference type="GO" id="GO:0000214">
    <property type="term" value="C:tRNA-intron endonuclease complex"/>
    <property type="evidence" value="ECO:0007669"/>
    <property type="project" value="TreeGrafter"/>
</dbReference>
<evidence type="ECO:0000256" key="3">
    <source>
        <dbReference type="SAM" id="MobiDB-lite"/>
    </source>
</evidence>
<evidence type="ECO:0000256" key="1">
    <source>
        <dbReference type="ARBA" id="ARBA00005736"/>
    </source>
</evidence>
<evidence type="ECO:0000313" key="5">
    <source>
        <dbReference type="EMBL" id="RVX74207.1"/>
    </source>
</evidence>
<feature type="compositionally biased region" description="Low complexity" evidence="3">
    <location>
        <begin position="43"/>
        <end position="54"/>
    </location>
</feature>
<feature type="region of interest" description="Disordered" evidence="3">
    <location>
        <begin position="512"/>
        <end position="564"/>
    </location>
</feature>
<dbReference type="EMBL" id="NAJM01000005">
    <property type="protein sequence ID" value="RVX74207.1"/>
    <property type="molecule type" value="Genomic_DNA"/>
</dbReference>
<feature type="compositionally biased region" description="Gly residues" evidence="3">
    <location>
        <begin position="519"/>
        <end position="551"/>
    </location>
</feature>
<feature type="region of interest" description="Disordered" evidence="3">
    <location>
        <begin position="300"/>
        <end position="326"/>
    </location>
</feature>
<feature type="compositionally biased region" description="Low complexity" evidence="3">
    <location>
        <begin position="307"/>
        <end position="326"/>
    </location>
</feature>
<feature type="compositionally biased region" description="Low complexity" evidence="3">
    <location>
        <begin position="552"/>
        <end position="564"/>
    </location>
</feature>
<evidence type="ECO:0000256" key="2">
    <source>
        <dbReference type="ARBA" id="ARBA00022694"/>
    </source>
</evidence>
<name>A0A438NEQ4_EXOME</name>
<feature type="compositionally biased region" description="Basic and acidic residues" evidence="3">
    <location>
        <begin position="215"/>
        <end position="228"/>
    </location>
</feature>
<proteinExistence type="inferred from homology"/>
<dbReference type="GO" id="GO:0000379">
    <property type="term" value="P:tRNA-type intron splice site recognition and cleavage"/>
    <property type="evidence" value="ECO:0007669"/>
    <property type="project" value="TreeGrafter"/>
</dbReference>
<dbReference type="InterPro" id="IPR024337">
    <property type="entry name" value="tRNA_splic_suSen54"/>
</dbReference>
<evidence type="ECO:0000313" key="6">
    <source>
        <dbReference type="Proteomes" id="UP000288859"/>
    </source>
</evidence>
<comment type="caution">
    <text evidence="5">The sequence shown here is derived from an EMBL/GenBank/DDBJ whole genome shotgun (WGS) entry which is preliminary data.</text>
</comment>
<accession>A0A438NEQ4</accession>
<dbReference type="InterPro" id="IPR024336">
    <property type="entry name" value="tRNA_splic_suSen54_N"/>
</dbReference>
<dbReference type="Pfam" id="PF12928">
    <property type="entry name" value="tRNA_int_end_N2"/>
    <property type="match status" value="1"/>
</dbReference>
<dbReference type="VEuPathDB" id="FungiDB:PV10_04797"/>
<comment type="similarity">
    <text evidence="1">Belongs to the SEN54 family.</text>
</comment>
<protein>
    <recommendedName>
        <fullName evidence="4">tRNA-splicing endonuclease subunit Sen54 N-terminal domain-containing protein</fullName>
    </recommendedName>
</protein>
<feature type="region of interest" description="Disordered" evidence="3">
    <location>
        <begin position="1"/>
        <end position="72"/>
    </location>
</feature>
<dbReference type="PANTHER" id="PTHR21027:SF1">
    <property type="entry name" value="TRNA-SPLICING ENDONUCLEASE SUBUNIT SEN54"/>
    <property type="match status" value="1"/>
</dbReference>
<reference evidence="5 6" key="1">
    <citation type="submission" date="2017-03" db="EMBL/GenBank/DDBJ databases">
        <title>Genomes of endolithic fungi from Antarctica.</title>
        <authorList>
            <person name="Coleine C."/>
            <person name="Masonjones S."/>
            <person name="Stajich J.E."/>
        </authorList>
    </citation>
    <scope>NUCLEOTIDE SEQUENCE [LARGE SCALE GENOMIC DNA]</scope>
    <source>
        <strain evidence="5 6">CCFEE 6314</strain>
    </source>
</reference>
<gene>
    <name evidence="5" type="ORF">B0A52_02039</name>
</gene>
<dbReference type="AlphaFoldDB" id="A0A438NEQ4"/>
<dbReference type="PANTHER" id="PTHR21027">
    <property type="entry name" value="TRNA-SPLICING ENDONUCLEASE SUBUNIT SEN54"/>
    <property type="match status" value="1"/>
</dbReference>
<evidence type="ECO:0000259" key="4">
    <source>
        <dbReference type="Pfam" id="PF12928"/>
    </source>
</evidence>
<sequence>MADADEDLIPTRPQSSSTNIHDDHDDLEDETQDFRFLAQLTKGSSSAHGQSQSSVPKRGTKDFEPNPTRAQASALDASRLAMHTALSALRVHAKKNHVVGQYFADERSWKWDAKEGGTGSSGGDARGFARPVVIYKVKSAHMKVMGQADRNNWVWLLPEEALYLLERGSLDIRWEDVEEHQSEVAGGQDNTVAIESHDAGERKEYETQTVSDSQLADHDQGEQEEVHEQGPSQATTTTTITITNEPTVGELPMSLQGAYASLIGKDGLTLERYIVYAALKRAGYIVQRASTWHHDVSDDYDHIANGPSTSQTPSSSLQHPNSSPSHQIQPFFTATTLIRRLCAWLFRPQRGLSCPSLGPLVAPGLYRNYADIFRSLALVPFHDSTTQNQNHYSSSSSPPASSSPSPYRISYNIWKPNTASTYRKTAPPPPDYRLCIIDARDPRTCTIPTLSEISHLLDSQALDVSSKSKTPRLEARIKHGTRNVMLAVVDSGIVSYLRLSDAGFGREKLYEEKVARSSKGGGGRGGGGRGGGRGRGRGGAVVGGGGGGGGVRAAAGGSVSAGKN</sequence>
<dbReference type="Proteomes" id="UP000288859">
    <property type="component" value="Unassembled WGS sequence"/>
</dbReference>
<feature type="domain" description="tRNA-splicing endonuclease subunit Sen54 N-terminal" evidence="4">
    <location>
        <begin position="83"/>
        <end position="174"/>
    </location>
</feature>
<organism evidence="5 6">
    <name type="scientific">Exophiala mesophila</name>
    <name type="common">Black yeast-like fungus</name>
    <dbReference type="NCBI Taxonomy" id="212818"/>
    <lineage>
        <taxon>Eukaryota</taxon>
        <taxon>Fungi</taxon>
        <taxon>Dikarya</taxon>
        <taxon>Ascomycota</taxon>
        <taxon>Pezizomycotina</taxon>
        <taxon>Eurotiomycetes</taxon>
        <taxon>Chaetothyriomycetidae</taxon>
        <taxon>Chaetothyriales</taxon>
        <taxon>Herpotrichiellaceae</taxon>
        <taxon>Exophiala</taxon>
    </lineage>
</organism>